<organism evidence="1 2">
    <name type="scientific">Sedimentitalea arenosa</name>
    <dbReference type="NCBI Taxonomy" id="2798803"/>
    <lineage>
        <taxon>Bacteria</taxon>
        <taxon>Pseudomonadati</taxon>
        <taxon>Pseudomonadota</taxon>
        <taxon>Alphaproteobacteria</taxon>
        <taxon>Rhodobacterales</taxon>
        <taxon>Paracoccaceae</taxon>
        <taxon>Sedimentitalea</taxon>
    </lineage>
</organism>
<comment type="caution">
    <text evidence="1">The sequence shown here is derived from an EMBL/GenBank/DDBJ whole genome shotgun (WGS) entry which is preliminary data.</text>
</comment>
<dbReference type="AlphaFoldDB" id="A0A8J7J8C4"/>
<dbReference type="EMBL" id="JAELVR010000002">
    <property type="protein sequence ID" value="MBJ6370649.1"/>
    <property type="molecule type" value="Genomic_DNA"/>
</dbReference>
<gene>
    <name evidence="1" type="ORF">JF290_03840</name>
</gene>
<reference evidence="1" key="1">
    <citation type="submission" date="2020-12" db="EMBL/GenBank/DDBJ databases">
        <title>Sedimentitalea sp. nov., isolated from sand in Incheon.</title>
        <authorList>
            <person name="Kim W."/>
        </authorList>
    </citation>
    <scope>NUCLEOTIDE SEQUENCE</scope>
    <source>
        <strain evidence="1">CAU 1593</strain>
    </source>
</reference>
<sequence length="272" mass="28751">MNVQESLLDGLSRQAANQIKSDTVQAGAELRKALAATHGDLSKAFQVTRKLNILLSGLGDTGQDLSGHGPVVGEADAALNGEVFHVDALGRTTSPKIGQSIIDHASHNKPFVIAGAGAPFADVLVSARAWHASMATDGMFVHYVGLDPAHWDPSVAVPYLEKNILCTAALLVCSACANEAGQNANIIGHGFGCWILNRALRILPNDLTYYANVMQMDPIGPQGALDEMIAAKAEETAAICHVQSATARATLSDTYQLSEDYLNKLPVDVRIA</sequence>
<keyword evidence="2" id="KW-1185">Reference proteome</keyword>
<protein>
    <submittedName>
        <fullName evidence="1">Uncharacterized protein</fullName>
    </submittedName>
</protein>
<dbReference type="RefSeq" id="WP_199023424.1">
    <property type="nucleotide sequence ID" value="NZ_JAELVR010000002.1"/>
</dbReference>
<evidence type="ECO:0000313" key="1">
    <source>
        <dbReference type="EMBL" id="MBJ6370649.1"/>
    </source>
</evidence>
<proteinExistence type="predicted"/>
<dbReference type="Proteomes" id="UP000619079">
    <property type="component" value="Unassembled WGS sequence"/>
</dbReference>
<name>A0A8J7J8C4_9RHOB</name>
<evidence type="ECO:0000313" key="2">
    <source>
        <dbReference type="Proteomes" id="UP000619079"/>
    </source>
</evidence>
<accession>A0A8J7J8C4</accession>